<protein>
    <recommendedName>
        <fullName evidence="2">Response regulatory domain-containing protein</fullName>
    </recommendedName>
</protein>
<gene>
    <name evidence="1" type="ORF">BECKDK2373C_GA0170839_101243</name>
</gene>
<proteinExistence type="predicted"/>
<sequence length="149" mass="17152">MINRFSLSCLILTDSEALGLSLTRVLRATMGRDTSIVSITYAESPALLTPRRIEEANLLVLDLFREYPGGIRAEGVVLAERWMYRKPFLIVSPLYISQQLRCPGYWDIEAEDSLVDRVQHTLRFPRECTEGFEHVKKRFGRFLALPPQH</sequence>
<organism evidence="1">
    <name type="scientific">Candidatus Kentrum sp. DK</name>
    <dbReference type="NCBI Taxonomy" id="2126562"/>
    <lineage>
        <taxon>Bacteria</taxon>
        <taxon>Pseudomonadati</taxon>
        <taxon>Pseudomonadota</taxon>
        <taxon>Gammaproteobacteria</taxon>
        <taxon>Candidatus Kentrum</taxon>
    </lineage>
</organism>
<reference evidence="1" key="1">
    <citation type="submission" date="2019-02" db="EMBL/GenBank/DDBJ databases">
        <authorList>
            <person name="Gruber-Vodicka R. H."/>
            <person name="Seah K. B. B."/>
        </authorList>
    </citation>
    <scope>NUCLEOTIDE SEQUENCE</scope>
    <source>
        <strain evidence="1">BECK_DK161</strain>
    </source>
</reference>
<dbReference type="AlphaFoldDB" id="A0A450S242"/>
<accession>A0A450S242</accession>
<evidence type="ECO:0000313" key="1">
    <source>
        <dbReference type="EMBL" id="VFJ45720.1"/>
    </source>
</evidence>
<dbReference type="EMBL" id="CAADEY010000012">
    <property type="protein sequence ID" value="VFJ45720.1"/>
    <property type="molecule type" value="Genomic_DNA"/>
</dbReference>
<evidence type="ECO:0008006" key="2">
    <source>
        <dbReference type="Google" id="ProtNLM"/>
    </source>
</evidence>
<name>A0A450S242_9GAMM</name>